<dbReference type="GO" id="GO:0005576">
    <property type="term" value="C:extracellular region"/>
    <property type="evidence" value="ECO:0007669"/>
    <property type="project" value="UniProtKB-SubCell"/>
</dbReference>
<sequence length="83" mass="9092">MKLSSTLLIVCTVLALFSHAYGEIRFCPKEMTFDGSCPLGTSGRSCFEEFLSLLGASAMPMNCSCKDNSSQHKRICKCDIVCK</sequence>
<accession>A0A151SI25</accession>
<comment type="similarity">
    <text evidence="2">Belongs to the DEFL family.</text>
</comment>
<organism evidence="6 7">
    <name type="scientific">Cajanus cajan</name>
    <name type="common">Pigeon pea</name>
    <name type="synonym">Cajanus indicus</name>
    <dbReference type="NCBI Taxonomy" id="3821"/>
    <lineage>
        <taxon>Eukaryota</taxon>
        <taxon>Viridiplantae</taxon>
        <taxon>Streptophyta</taxon>
        <taxon>Embryophyta</taxon>
        <taxon>Tracheophyta</taxon>
        <taxon>Spermatophyta</taxon>
        <taxon>Magnoliopsida</taxon>
        <taxon>eudicotyledons</taxon>
        <taxon>Gunneridae</taxon>
        <taxon>Pentapetalae</taxon>
        <taxon>rosids</taxon>
        <taxon>fabids</taxon>
        <taxon>Fabales</taxon>
        <taxon>Fabaceae</taxon>
        <taxon>Papilionoideae</taxon>
        <taxon>50 kb inversion clade</taxon>
        <taxon>NPAAA clade</taxon>
        <taxon>indigoferoid/millettioid clade</taxon>
        <taxon>Phaseoleae</taxon>
        <taxon>Cajanus</taxon>
    </lineage>
</organism>
<evidence type="ECO:0000313" key="6">
    <source>
        <dbReference type="EMBL" id="KYP54439.1"/>
    </source>
</evidence>
<reference evidence="6 7" key="1">
    <citation type="journal article" date="2012" name="Nat. Biotechnol.">
        <title>Draft genome sequence of pigeonpea (Cajanus cajan), an orphan legume crop of resource-poor farmers.</title>
        <authorList>
            <person name="Varshney R.K."/>
            <person name="Chen W."/>
            <person name="Li Y."/>
            <person name="Bharti A.K."/>
            <person name="Saxena R.K."/>
            <person name="Schlueter J.A."/>
            <person name="Donoghue M.T."/>
            <person name="Azam S."/>
            <person name="Fan G."/>
            <person name="Whaley A.M."/>
            <person name="Farmer A.D."/>
            <person name="Sheridan J."/>
            <person name="Iwata A."/>
            <person name="Tuteja R."/>
            <person name="Penmetsa R.V."/>
            <person name="Wu W."/>
            <person name="Upadhyaya H.D."/>
            <person name="Yang S.P."/>
            <person name="Shah T."/>
            <person name="Saxena K.B."/>
            <person name="Michael T."/>
            <person name="McCombie W.R."/>
            <person name="Yang B."/>
            <person name="Zhang G."/>
            <person name="Yang H."/>
            <person name="Wang J."/>
            <person name="Spillane C."/>
            <person name="Cook D.R."/>
            <person name="May G.D."/>
            <person name="Xu X."/>
            <person name="Jackson S.A."/>
        </authorList>
    </citation>
    <scope>NUCLEOTIDE SEQUENCE [LARGE SCALE GENOMIC DNA]</scope>
    <source>
        <strain evidence="7">cv. Asha</strain>
    </source>
</reference>
<proteinExistence type="inferred from homology"/>
<keyword evidence="4 5" id="KW-0732">Signal</keyword>
<evidence type="ECO:0000256" key="2">
    <source>
        <dbReference type="ARBA" id="ARBA00006722"/>
    </source>
</evidence>
<keyword evidence="3" id="KW-0964">Secreted</keyword>
<dbReference type="InterPro" id="IPR010682">
    <property type="entry name" value="SCRL"/>
</dbReference>
<feature type="signal peptide" evidence="5">
    <location>
        <begin position="1"/>
        <end position="22"/>
    </location>
</feature>
<name>A0A151SI25_CAJCA</name>
<dbReference type="Proteomes" id="UP000075243">
    <property type="component" value="Chromosome 11"/>
</dbReference>
<dbReference type="GO" id="GO:0007165">
    <property type="term" value="P:signal transduction"/>
    <property type="evidence" value="ECO:0007669"/>
    <property type="project" value="InterPro"/>
</dbReference>
<dbReference type="PANTHER" id="PTHR34450">
    <property type="entry name" value="DEFENSIN-LIKE PROTEIN 245-RELATED"/>
    <property type="match status" value="1"/>
</dbReference>
<gene>
    <name evidence="6" type="ORF">KK1_000627</name>
</gene>
<evidence type="ECO:0000256" key="5">
    <source>
        <dbReference type="SAM" id="SignalP"/>
    </source>
</evidence>
<evidence type="ECO:0000313" key="7">
    <source>
        <dbReference type="Proteomes" id="UP000075243"/>
    </source>
</evidence>
<dbReference type="OMA" id="VCANIDC"/>
<dbReference type="Pfam" id="PF06876">
    <property type="entry name" value="SCRL"/>
    <property type="match status" value="1"/>
</dbReference>
<dbReference type="PANTHER" id="PTHR34450:SF9">
    <property type="entry name" value="DEFENSIN-LIKE PROTEIN 242-RELATED"/>
    <property type="match status" value="1"/>
</dbReference>
<dbReference type="AlphaFoldDB" id="A0A151SI25"/>
<dbReference type="EMBL" id="CM003613">
    <property type="protein sequence ID" value="KYP54439.1"/>
    <property type="molecule type" value="Genomic_DNA"/>
</dbReference>
<dbReference type="Gramene" id="C.cajan_00608.t">
    <property type="protein sequence ID" value="C.cajan_00608.t"/>
    <property type="gene ID" value="C.cajan_00608"/>
</dbReference>
<comment type="subcellular location">
    <subcellularLocation>
        <location evidence="1">Secreted</location>
    </subcellularLocation>
</comment>
<evidence type="ECO:0000256" key="3">
    <source>
        <dbReference type="ARBA" id="ARBA00022525"/>
    </source>
</evidence>
<evidence type="ECO:0000256" key="1">
    <source>
        <dbReference type="ARBA" id="ARBA00004613"/>
    </source>
</evidence>
<feature type="chain" id="PRO_5007588551" evidence="5">
    <location>
        <begin position="23"/>
        <end position="83"/>
    </location>
</feature>
<evidence type="ECO:0000256" key="4">
    <source>
        <dbReference type="ARBA" id="ARBA00022729"/>
    </source>
</evidence>
<keyword evidence="7" id="KW-1185">Reference proteome</keyword>
<protein>
    <submittedName>
        <fullName evidence="6">Defensin-like protein 242 family</fullName>
    </submittedName>
</protein>